<dbReference type="InterPro" id="IPR000760">
    <property type="entry name" value="Inositol_monophosphatase-like"/>
</dbReference>
<dbReference type="Gene3D" id="3.40.190.80">
    <property type="match status" value="1"/>
</dbReference>
<dbReference type="EMBL" id="DXGK01000070">
    <property type="protein sequence ID" value="HIW70443.1"/>
    <property type="molecule type" value="Genomic_DNA"/>
</dbReference>
<name>A0A9D1QP64_9LACO</name>
<dbReference type="AlphaFoldDB" id="A0A9D1QP64"/>
<feature type="binding site" evidence="1">
    <location>
        <position position="69"/>
    </location>
    <ligand>
        <name>Mg(2+)</name>
        <dbReference type="ChEBI" id="CHEBI:18420"/>
        <label>1</label>
        <note>catalytic</note>
    </ligand>
</feature>
<dbReference type="GO" id="GO:0006020">
    <property type="term" value="P:inositol metabolic process"/>
    <property type="evidence" value="ECO:0007669"/>
    <property type="project" value="TreeGrafter"/>
</dbReference>
<dbReference type="PANTHER" id="PTHR20854">
    <property type="entry name" value="INOSITOL MONOPHOSPHATASE"/>
    <property type="match status" value="1"/>
</dbReference>
<dbReference type="Gene3D" id="3.30.540.10">
    <property type="entry name" value="Fructose-1,6-Bisphosphatase, subunit A, domain 1"/>
    <property type="match status" value="1"/>
</dbReference>
<reference evidence="2" key="2">
    <citation type="submission" date="2021-04" db="EMBL/GenBank/DDBJ databases">
        <authorList>
            <person name="Gilroy R."/>
        </authorList>
    </citation>
    <scope>NUCLEOTIDE SEQUENCE</scope>
    <source>
        <strain evidence="2">ChiHejej3B27-2180</strain>
    </source>
</reference>
<feature type="binding site" evidence="1">
    <location>
        <position position="87"/>
    </location>
    <ligand>
        <name>Mg(2+)</name>
        <dbReference type="ChEBI" id="CHEBI:18420"/>
        <label>1</label>
        <note>catalytic</note>
    </ligand>
</feature>
<organism evidence="2 3">
    <name type="scientific">Candidatus Limosilactobacillus merdipullorum</name>
    <dbReference type="NCBI Taxonomy" id="2838653"/>
    <lineage>
        <taxon>Bacteria</taxon>
        <taxon>Bacillati</taxon>
        <taxon>Bacillota</taxon>
        <taxon>Bacilli</taxon>
        <taxon>Lactobacillales</taxon>
        <taxon>Lactobacillaceae</taxon>
        <taxon>Limosilactobacillus</taxon>
    </lineage>
</organism>
<dbReference type="Proteomes" id="UP000886878">
    <property type="component" value="Unassembled WGS sequence"/>
</dbReference>
<dbReference type="SUPFAM" id="SSF56655">
    <property type="entry name" value="Carbohydrate phosphatase"/>
    <property type="match status" value="1"/>
</dbReference>
<dbReference type="GO" id="GO:0008934">
    <property type="term" value="F:inositol monophosphate 1-phosphatase activity"/>
    <property type="evidence" value="ECO:0007669"/>
    <property type="project" value="TreeGrafter"/>
</dbReference>
<evidence type="ECO:0000313" key="3">
    <source>
        <dbReference type="Proteomes" id="UP000886878"/>
    </source>
</evidence>
<feature type="binding site" evidence="1">
    <location>
        <position position="213"/>
    </location>
    <ligand>
        <name>Mg(2+)</name>
        <dbReference type="ChEBI" id="CHEBI:18420"/>
        <label>1</label>
        <note>catalytic</note>
    </ligand>
</feature>
<dbReference type="PANTHER" id="PTHR20854:SF4">
    <property type="entry name" value="INOSITOL-1-MONOPHOSPHATASE-RELATED"/>
    <property type="match status" value="1"/>
</dbReference>
<gene>
    <name evidence="2" type="ORF">H9876_03585</name>
</gene>
<accession>A0A9D1QP64</accession>
<sequence>MTELKTIDSQVRDLIWAVREKTAGEVHQTFEVDEKTSYKDLVTTVDKRNERWINRRLKEIDPGCRIVSEEGFGDQVNDMSGHVWVVDPLDGTMNFVMQRSRYAIMIGLFVDGQPSQGYIMDVTAKKLYHGGPNTGVFVQTSEGERPLHAPADKDLHDSLVSVNSMMILHGDHNLRQVALQARGLRMYGSAGLEITDVLAGRLGAYISWLKPWDAAAGRIMAAALNLTFVKIDGTPADVLSSNSVLIATNNAAKDILRLVK</sequence>
<dbReference type="Pfam" id="PF00459">
    <property type="entry name" value="Inositol_P"/>
    <property type="match status" value="1"/>
</dbReference>
<reference evidence="2" key="1">
    <citation type="journal article" date="2021" name="PeerJ">
        <title>Extensive microbial diversity within the chicken gut microbiome revealed by metagenomics and culture.</title>
        <authorList>
            <person name="Gilroy R."/>
            <person name="Ravi A."/>
            <person name="Getino M."/>
            <person name="Pursley I."/>
            <person name="Horton D.L."/>
            <person name="Alikhan N.F."/>
            <person name="Baker D."/>
            <person name="Gharbi K."/>
            <person name="Hall N."/>
            <person name="Watson M."/>
            <person name="Adriaenssens E.M."/>
            <person name="Foster-Nyarko E."/>
            <person name="Jarju S."/>
            <person name="Secka A."/>
            <person name="Antonio M."/>
            <person name="Oren A."/>
            <person name="Chaudhuri R.R."/>
            <person name="La Ragione R."/>
            <person name="Hildebrand F."/>
            <person name="Pallen M.J."/>
        </authorList>
    </citation>
    <scope>NUCLEOTIDE SEQUENCE</scope>
    <source>
        <strain evidence="2">ChiHejej3B27-2180</strain>
    </source>
</reference>
<feature type="binding site" evidence="1">
    <location>
        <position position="90"/>
    </location>
    <ligand>
        <name>Mg(2+)</name>
        <dbReference type="ChEBI" id="CHEBI:18420"/>
        <label>2</label>
    </ligand>
</feature>
<keyword evidence="1" id="KW-0460">Magnesium</keyword>
<dbReference type="GO" id="GO:0046872">
    <property type="term" value="F:metal ion binding"/>
    <property type="evidence" value="ECO:0007669"/>
    <property type="project" value="UniProtKB-KW"/>
</dbReference>
<keyword evidence="1" id="KW-0479">Metal-binding</keyword>
<protein>
    <submittedName>
        <fullName evidence="2">Inositol monophosphatase family protein</fullName>
    </submittedName>
</protein>
<evidence type="ECO:0000256" key="1">
    <source>
        <dbReference type="PIRSR" id="PIRSR600760-2"/>
    </source>
</evidence>
<dbReference type="PRINTS" id="PR00377">
    <property type="entry name" value="IMPHPHTASES"/>
</dbReference>
<dbReference type="CDD" id="cd01637">
    <property type="entry name" value="IMPase_like"/>
    <property type="match status" value="1"/>
</dbReference>
<evidence type="ECO:0000313" key="2">
    <source>
        <dbReference type="EMBL" id="HIW70443.1"/>
    </source>
</evidence>
<feature type="binding site" evidence="1">
    <location>
        <position position="89"/>
    </location>
    <ligand>
        <name>Mg(2+)</name>
        <dbReference type="ChEBI" id="CHEBI:18420"/>
        <label>1</label>
        <note>catalytic</note>
    </ligand>
</feature>
<dbReference type="GO" id="GO:0007165">
    <property type="term" value="P:signal transduction"/>
    <property type="evidence" value="ECO:0007669"/>
    <property type="project" value="TreeGrafter"/>
</dbReference>
<comment type="caution">
    <text evidence="2">The sequence shown here is derived from an EMBL/GenBank/DDBJ whole genome shotgun (WGS) entry which is preliminary data.</text>
</comment>
<comment type="cofactor">
    <cofactor evidence="1">
        <name>Mg(2+)</name>
        <dbReference type="ChEBI" id="CHEBI:18420"/>
    </cofactor>
</comment>
<proteinExistence type="predicted"/>